<feature type="compositionally biased region" description="Acidic residues" evidence="1">
    <location>
        <begin position="674"/>
        <end position="684"/>
    </location>
</feature>
<dbReference type="AlphaFoldDB" id="A0AAD5B2X8"/>
<feature type="compositionally biased region" description="Polar residues" evidence="1">
    <location>
        <begin position="67"/>
        <end position="76"/>
    </location>
</feature>
<protein>
    <submittedName>
        <fullName evidence="2">Uncharacterized protein</fullName>
    </submittedName>
</protein>
<dbReference type="EMBL" id="MU549132">
    <property type="protein sequence ID" value="KAI5627739.1"/>
    <property type="molecule type" value="Genomic_DNA"/>
</dbReference>
<feature type="region of interest" description="Disordered" evidence="1">
    <location>
        <begin position="575"/>
        <end position="612"/>
    </location>
</feature>
<organism evidence="2 3">
    <name type="scientific">Silurus asotus</name>
    <name type="common">Amur catfish</name>
    <name type="synonym">Parasilurus asotus</name>
    <dbReference type="NCBI Taxonomy" id="30991"/>
    <lineage>
        <taxon>Eukaryota</taxon>
        <taxon>Metazoa</taxon>
        <taxon>Chordata</taxon>
        <taxon>Craniata</taxon>
        <taxon>Vertebrata</taxon>
        <taxon>Euteleostomi</taxon>
        <taxon>Actinopterygii</taxon>
        <taxon>Neopterygii</taxon>
        <taxon>Teleostei</taxon>
        <taxon>Ostariophysi</taxon>
        <taxon>Siluriformes</taxon>
        <taxon>Siluridae</taxon>
        <taxon>Silurus</taxon>
    </lineage>
</organism>
<name>A0AAD5B2X8_SILAS</name>
<feature type="compositionally biased region" description="Polar residues" evidence="1">
    <location>
        <begin position="109"/>
        <end position="119"/>
    </location>
</feature>
<keyword evidence="3" id="KW-1185">Reference proteome</keyword>
<feature type="compositionally biased region" description="Acidic residues" evidence="1">
    <location>
        <begin position="725"/>
        <end position="737"/>
    </location>
</feature>
<proteinExistence type="predicted"/>
<feature type="region of interest" description="Disordered" evidence="1">
    <location>
        <begin position="108"/>
        <end position="148"/>
    </location>
</feature>
<evidence type="ECO:0000256" key="1">
    <source>
        <dbReference type="SAM" id="MobiDB-lite"/>
    </source>
</evidence>
<evidence type="ECO:0000313" key="3">
    <source>
        <dbReference type="Proteomes" id="UP001205998"/>
    </source>
</evidence>
<gene>
    <name evidence="2" type="ORF">C0J50_8380</name>
</gene>
<reference evidence="2" key="1">
    <citation type="submission" date="2018-07" db="EMBL/GenBank/DDBJ databases">
        <title>Comparative genomics of catfishes provides insights into carnivory and benthic adaptation.</title>
        <authorList>
            <person name="Zhang Y."/>
            <person name="Wang D."/>
            <person name="Peng Z."/>
            <person name="Zheng S."/>
            <person name="Shao F."/>
            <person name="Tao W."/>
        </authorList>
    </citation>
    <scope>NUCLEOTIDE SEQUENCE</scope>
    <source>
        <strain evidence="2">Chongqing</strain>
    </source>
</reference>
<feature type="compositionally biased region" description="Basic and acidic residues" evidence="1">
    <location>
        <begin position="121"/>
        <end position="130"/>
    </location>
</feature>
<accession>A0AAD5B2X8</accession>
<sequence length="770" mass="87446">MTDPNTGLVLIDKSNVVIKLDILIPPKPEHIQYTSSQPSDSSKHNFDSNHQDKTSEKTTDRSPEQKLFNQTSSQVQPKHKTFKKRAERILGIVLQNSIDEEHTLKESFKMQNSSLSQGPDPSERSSERDNPSIPATSTPNEEETSNITSEAEAMLEISEVTHGDVNAGHEIMEMRSTEQGADLKSDDKRFMTDEIQTSVTDLRDEHVKNSSIGERDDFQNLNQTFLRNTSDAFSQKNKIIEEKSLRGADERKDLTQAMLRRSVENTTETFSQEYFMGKFLNVTVDHNENFSDPLAETADVQNHVQILQNIYERDTNKTMDYELRLMEENPFCTFHNLQRTSVMFSLEGGHHQQNQLHVQNLCPNFLNTSETLYQEINQQFSNQRGSEVSPPFLGYHVEKANKLFADQEKPREQHLVDIWPNLLQSSVVNLVQEGEDKPSHTNHLQQTLHRYNMVTMNKSCDQENTLYEGNAKGGIDLLNPFSSVKDIRESFPEQSLLHKDDKEDLSSVLLIELVALNKNKCSETTEIKNLSLDLFQNIKENPDLVVDDLQNPGPLLFGVFDENPKEFIERENNEGLTSPSLDLHMQGQLPSGSLSTLHSEMSPQPPGYVSSTLPSLLSQAACSSPSRSSGRLSEINTVHAQICSSAQRFFRVKQSAELLRDAVSRIRRYTAPDSEPEEEDEEPWESEKNSEVAEEEPELEEKSGYTEISGEEEERHSGERRDENSDNNDDYDEEEDSLSSSSVDSQDTVIQNKDKMNFQKADEGEEEAGM</sequence>
<feature type="region of interest" description="Disordered" evidence="1">
    <location>
        <begin position="29"/>
        <end position="82"/>
    </location>
</feature>
<feature type="compositionally biased region" description="Basic and acidic residues" evidence="1">
    <location>
        <begin position="41"/>
        <end position="64"/>
    </location>
</feature>
<comment type="caution">
    <text evidence="2">The sequence shown here is derived from an EMBL/GenBank/DDBJ whole genome shotgun (WGS) entry which is preliminary data.</text>
</comment>
<feature type="compositionally biased region" description="Polar residues" evidence="1">
    <location>
        <begin position="133"/>
        <end position="148"/>
    </location>
</feature>
<feature type="region of interest" description="Disordered" evidence="1">
    <location>
        <begin position="669"/>
        <end position="770"/>
    </location>
</feature>
<feature type="compositionally biased region" description="Basic and acidic residues" evidence="1">
    <location>
        <begin position="752"/>
        <end position="762"/>
    </location>
</feature>
<feature type="compositionally biased region" description="Basic and acidic residues" evidence="1">
    <location>
        <begin position="713"/>
        <end position="724"/>
    </location>
</feature>
<dbReference type="Proteomes" id="UP001205998">
    <property type="component" value="Unassembled WGS sequence"/>
</dbReference>
<evidence type="ECO:0000313" key="2">
    <source>
        <dbReference type="EMBL" id="KAI5627739.1"/>
    </source>
</evidence>
<feature type="compositionally biased region" description="Polar residues" evidence="1">
    <location>
        <begin position="588"/>
        <end position="602"/>
    </location>
</feature>